<name>A0A920CYM6_9BACL</name>
<keyword evidence="1" id="KW-0732">Signal</keyword>
<evidence type="ECO:0000313" key="2">
    <source>
        <dbReference type="EMBL" id="GIP17570.1"/>
    </source>
</evidence>
<comment type="caution">
    <text evidence="2">The sequence shown here is derived from an EMBL/GenBank/DDBJ whole genome shotgun (WGS) entry which is preliminary data.</text>
</comment>
<accession>A0A920CYM6</accession>
<dbReference type="AlphaFoldDB" id="A0A920CYM6"/>
<protein>
    <submittedName>
        <fullName evidence="2">Uncharacterized protein</fullName>
    </submittedName>
</protein>
<reference evidence="2" key="1">
    <citation type="submission" date="2021-03" db="EMBL/GenBank/DDBJ databases">
        <title>Antimicrobial resistance genes in bacteria isolated from Japanese honey, and their potential for conferring macrolide and lincosamide resistance in the American foulbrood pathogen Paenibacillus larvae.</title>
        <authorList>
            <person name="Okamoto M."/>
            <person name="Kumagai M."/>
            <person name="Kanamori H."/>
            <person name="Takamatsu D."/>
        </authorList>
    </citation>
    <scope>NUCLEOTIDE SEQUENCE</scope>
    <source>
        <strain evidence="2">J40TS1</strain>
    </source>
</reference>
<evidence type="ECO:0000256" key="1">
    <source>
        <dbReference type="SAM" id="SignalP"/>
    </source>
</evidence>
<organism evidence="2 3">
    <name type="scientific">Paenibacillus montaniterrae</name>
    <dbReference type="NCBI Taxonomy" id="429341"/>
    <lineage>
        <taxon>Bacteria</taxon>
        <taxon>Bacillati</taxon>
        <taxon>Bacillota</taxon>
        <taxon>Bacilli</taxon>
        <taxon>Bacillales</taxon>
        <taxon>Paenibacillaceae</taxon>
        <taxon>Paenibacillus</taxon>
    </lineage>
</organism>
<dbReference type="RefSeq" id="WP_213517048.1">
    <property type="nucleotide sequence ID" value="NZ_BOSE01000006.1"/>
</dbReference>
<dbReference type="Proteomes" id="UP000683139">
    <property type="component" value="Unassembled WGS sequence"/>
</dbReference>
<gene>
    <name evidence="2" type="ORF">J40TS1_32120</name>
</gene>
<proteinExistence type="predicted"/>
<feature type="signal peptide" evidence="1">
    <location>
        <begin position="1"/>
        <end position="25"/>
    </location>
</feature>
<dbReference type="NCBIfam" id="TIGR04450">
    <property type="entry name" value="Gpos_C8_like"/>
    <property type="match status" value="1"/>
</dbReference>
<evidence type="ECO:0000313" key="3">
    <source>
        <dbReference type="Proteomes" id="UP000683139"/>
    </source>
</evidence>
<sequence>MVRKIFIPLVAFLLFCTFFSIPVGSASQVSPELGCSCAQQNVSEDELSNLNSNNEFFESLTHQQTNKALENLNSFQDYKKVSQWFETNGIIVKTKDIIGIKLNEYVHPITKEKYDDIVQISYYGASNNYDKIGAVVAYINESKNELIHLQGQIFFEFKEENGEYKNAKSYIHSIGYSPLLESGDFENYLSYVYQSNTNSDSEVMLSSKSAERVCGMVGVVVCAQHCGIWGLGCGPVCGTICGLICGTTFVFTCS</sequence>
<keyword evidence="3" id="KW-1185">Reference proteome</keyword>
<feature type="chain" id="PRO_5039499280" evidence="1">
    <location>
        <begin position="26"/>
        <end position="254"/>
    </location>
</feature>
<dbReference type="EMBL" id="BOSE01000006">
    <property type="protein sequence ID" value="GIP17570.1"/>
    <property type="molecule type" value="Genomic_DNA"/>
</dbReference>
<dbReference type="InterPro" id="IPR031032">
    <property type="entry name" value="Gpos_C8-like"/>
</dbReference>